<evidence type="ECO:0000313" key="6">
    <source>
        <dbReference type="EMBL" id="MDX8477890.1"/>
    </source>
</evidence>
<comment type="subcellular location">
    <subcellularLocation>
        <location evidence="1">Membrane</location>
    </subcellularLocation>
</comment>
<accession>A0ABU4XVG9</accession>
<dbReference type="PANTHER" id="PTHR35371:SF1">
    <property type="entry name" value="BLR7753 PROTEIN"/>
    <property type="match status" value="1"/>
</dbReference>
<organism evidence="6 7">
    <name type="scientific">Mesorhizobium album</name>
    <dbReference type="NCBI Taxonomy" id="3072314"/>
    <lineage>
        <taxon>Bacteria</taxon>
        <taxon>Pseudomonadati</taxon>
        <taxon>Pseudomonadota</taxon>
        <taxon>Alphaproteobacteria</taxon>
        <taxon>Hyphomicrobiales</taxon>
        <taxon>Phyllobacteriaceae</taxon>
        <taxon>Mesorhizobium</taxon>
    </lineage>
</organism>
<dbReference type="PANTHER" id="PTHR35371">
    <property type="entry name" value="INNER MEMBRANE PROTEIN"/>
    <property type="match status" value="1"/>
</dbReference>
<evidence type="ECO:0000256" key="4">
    <source>
        <dbReference type="ARBA" id="ARBA00023136"/>
    </source>
</evidence>
<dbReference type="EMBL" id="JAVIIW010000004">
    <property type="protein sequence ID" value="MDX8477890.1"/>
    <property type="molecule type" value="Genomic_DNA"/>
</dbReference>
<gene>
    <name evidence="6" type="ORF">RFN28_05260</name>
</gene>
<keyword evidence="3 5" id="KW-1133">Transmembrane helix</keyword>
<evidence type="ECO:0000256" key="1">
    <source>
        <dbReference type="ARBA" id="ARBA00004370"/>
    </source>
</evidence>
<dbReference type="Proteomes" id="UP001287059">
    <property type="component" value="Unassembled WGS sequence"/>
</dbReference>
<dbReference type="RefSeq" id="WP_320286313.1">
    <property type="nucleotide sequence ID" value="NZ_JAVIIW010000004.1"/>
</dbReference>
<dbReference type="InterPro" id="IPR001129">
    <property type="entry name" value="Membr-assoc_MAPEG"/>
</dbReference>
<keyword evidence="4 5" id="KW-0472">Membrane</keyword>
<keyword evidence="2 5" id="KW-0812">Transmembrane</keyword>
<reference evidence="6 7" key="1">
    <citation type="submission" date="2023-08" db="EMBL/GenBank/DDBJ databases">
        <title>Implementing the SeqCode for naming new Mesorhizobium species isolated from Vachellia karroo root nodules.</title>
        <authorList>
            <person name="Van Lill M."/>
        </authorList>
    </citation>
    <scope>NUCLEOTIDE SEQUENCE [LARGE SCALE GENOMIC DNA]</scope>
    <source>
        <strain evidence="6 7">VK24D</strain>
    </source>
</reference>
<evidence type="ECO:0000256" key="5">
    <source>
        <dbReference type="SAM" id="Phobius"/>
    </source>
</evidence>
<feature type="transmembrane region" description="Helical" evidence="5">
    <location>
        <begin position="86"/>
        <end position="105"/>
    </location>
</feature>
<evidence type="ECO:0000256" key="3">
    <source>
        <dbReference type="ARBA" id="ARBA00022989"/>
    </source>
</evidence>
<protein>
    <submittedName>
        <fullName evidence="6">MAPEG family protein</fullName>
    </submittedName>
</protein>
<dbReference type="Gene3D" id="1.20.120.550">
    <property type="entry name" value="Membrane associated eicosanoid/glutathione metabolism-like domain"/>
    <property type="match status" value="1"/>
</dbReference>
<dbReference type="Pfam" id="PF01124">
    <property type="entry name" value="MAPEG"/>
    <property type="match status" value="1"/>
</dbReference>
<feature type="transmembrane region" description="Helical" evidence="5">
    <location>
        <begin position="112"/>
        <end position="130"/>
    </location>
</feature>
<dbReference type="InterPro" id="IPR023352">
    <property type="entry name" value="MAPEG-like_dom_sf"/>
</dbReference>
<comment type="caution">
    <text evidence="6">The sequence shown here is derived from an EMBL/GenBank/DDBJ whole genome shotgun (WGS) entry which is preliminary data.</text>
</comment>
<dbReference type="SUPFAM" id="SSF161084">
    <property type="entry name" value="MAPEG domain-like"/>
    <property type="match status" value="1"/>
</dbReference>
<name>A0ABU4XVG9_9HYPH</name>
<sequence length="139" mass="15303">MSFELAMLAASCVLCFIHIVLASHSASFQRGYRWTASARDTEVPPLTGMAGRLERAQRNFVETFPVFVAAVFLVHAVGHETVLSKWGAGLYFSARLVYLPLYAFGVPLLRSLVWNVAFVGMVMLLLASVWPDLPLLGNS</sequence>
<keyword evidence="7" id="KW-1185">Reference proteome</keyword>
<evidence type="ECO:0000256" key="2">
    <source>
        <dbReference type="ARBA" id="ARBA00022692"/>
    </source>
</evidence>
<evidence type="ECO:0000313" key="7">
    <source>
        <dbReference type="Proteomes" id="UP001287059"/>
    </source>
</evidence>
<proteinExistence type="predicted"/>